<comment type="catalytic activity">
    <reaction evidence="1">
        <text>a 1,2-diacyl-sn-glycero-3-phosphocholine + H2O = a 1,2-diacyl-sn-glycero-3-phosphate + choline + H(+)</text>
        <dbReference type="Rhea" id="RHEA:14445"/>
        <dbReference type="ChEBI" id="CHEBI:15354"/>
        <dbReference type="ChEBI" id="CHEBI:15377"/>
        <dbReference type="ChEBI" id="CHEBI:15378"/>
        <dbReference type="ChEBI" id="CHEBI:57643"/>
        <dbReference type="ChEBI" id="CHEBI:58608"/>
        <dbReference type="EC" id="3.1.4.4"/>
    </reaction>
</comment>
<dbReference type="GO" id="GO:0004630">
    <property type="term" value="F:phospholipase D activity"/>
    <property type="evidence" value="ECO:0007669"/>
    <property type="project" value="UniProtKB-EC"/>
</dbReference>
<proteinExistence type="inferred from homology"/>
<keyword evidence="6" id="KW-0443">Lipid metabolism</keyword>
<name>A0A1G6T2E5_9ACTN</name>
<accession>A0A1G6T2E5</accession>
<protein>
    <recommendedName>
        <fullName evidence="3">phospholipase D</fullName>
        <ecNumber evidence="3">3.1.4.4</ecNumber>
    </recommendedName>
</protein>
<comment type="similarity">
    <text evidence="2">Belongs to the phospholipase D family.</text>
</comment>
<evidence type="ECO:0000256" key="2">
    <source>
        <dbReference type="ARBA" id="ARBA00008664"/>
    </source>
</evidence>
<dbReference type="GO" id="GO:0016042">
    <property type="term" value="P:lipid catabolic process"/>
    <property type="evidence" value="ECO:0007669"/>
    <property type="project" value="UniProtKB-KW"/>
</dbReference>
<evidence type="ECO:0000256" key="3">
    <source>
        <dbReference type="ARBA" id="ARBA00012027"/>
    </source>
</evidence>
<evidence type="ECO:0000256" key="4">
    <source>
        <dbReference type="ARBA" id="ARBA00022801"/>
    </source>
</evidence>
<gene>
    <name evidence="8" type="ORF">SAMN05216270_102436</name>
</gene>
<dbReference type="EC" id="3.1.4.4" evidence="3"/>
<keyword evidence="4" id="KW-0378">Hydrolase</keyword>
<keyword evidence="5" id="KW-0442">Lipid degradation</keyword>
<dbReference type="Proteomes" id="UP000198949">
    <property type="component" value="Unassembled WGS sequence"/>
</dbReference>
<dbReference type="SUPFAM" id="SSF56024">
    <property type="entry name" value="Phospholipase D/nuclease"/>
    <property type="match status" value="2"/>
</dbReference>
<evidence type="ECO:0000256" key="1">
    <source>
        <dbReference type="ARBA" id="ARBA00000798"/>
    </source>
</evidence>
<keyword evidence="9" id="KW-1185">Reference proteome</keyword>
<dbReference type="InterPro" id="IPR051406">
    <property type="entry name" value="PLD_domain"/>
</dbReference>
<dbReference type="Pfam" id="PF13091">
    <property type="entry name" value="PLDc_2"/>
    <property type="match status" value="1"/>
</dbReference>
<dbReference type="EMBL" id="FNAD01000002">
    <property type="protein sequence ID" value="SDD23024.1"/>
    <property type="molecule type" value="Genomic_DNA"/>
</dbReference>
<evidence type="ECO:0000256" key="6">
    <source>
        <dbReference type="ARBA" id="ARBA00023098"/>
    </source>
</evidence>
<evidence type="ECO:0000313" key="9">
    <source>
        <dbReference type="Proteomes" id="UP000198949"/>
    </source>
</evidence>
<sequence>MVLSLAAVAPASGAGTGCTRTGDYTVCRTDPKGGTDTSIVAEIVRQVDATKRGDTVRAAVYQWTLDKPVAPLAEAMVRAEGRGVDVRAVVGTRSDKPSLNDAVIRKLENAGANVTQCADGCLPNGSGTRNGPDHNRFFLIERGGAPTVLVTSFSFTKSHASQAHNLLGVHGDRRLFDFYTDYWNRLGGGSWDGWTDKNKSTTGSLGRAWVFPRGTDPISEQLAEITGCRDGDRVLVGHANFQSNRPAVRGQLDRIQGLGCQVRVVVLAAETSSPGWIEERLGAANVRVHDAHRNKFIVAEAQFGDRHRAVVWTGTHNLNGNGMKHADDNVLRVANGGVADLYAGFFQRLWSGAR</sequence>
<dbReference type="AlphaFoldDB" id="A0A1G6T2E5"/>
<organism evidence="8 9">
    <name type="scientific">Glycomyces harbinensis</name>
    <dbReference type="NCBI Taxonomy" id="58114"/>
    <lineage>
        <taxon>Bacteria</taxon>
        <taxon>Bacillati</taxon>
        <taxon>Actinomycetota</taxon>
        <taxon>Actinomycetes</taxon>
        <taxon>Glycomycetales</taxon>
        <taxon>Glycomycetaceae</taxon>
        <taxon>Glycomyces</taxon>
    </lineage>
</organism>
<dbReference type="GO" id="GO:0016891">
    <property type="term" value="F:RNA endonuclease activity producing 5'-phosphomonoesters, hydrolytic mechanism"/>
    <property type="evidence" value="ECO:0007669"/>
    <property type="project" value="TreeGrafter"/>
</dbReference>
<reference evidence="9" key="1">
    <citation type="submission" date="2016-10" db="EMBL/GenBank/DDBJ databases">
        <authorList>
            <person name="Varghese N."/>
            <person name="Submissions S."/>
        </authorList>
    </citation>
    <scope>NUCLEOTIDE SEQUENCE [LARGE SCALE GENOMIC DNA]</scope>
    <source>
        <strain evidence="9">CGMCC 4.3516</strain>
    </source>
</reference>
<dbReference type="InterPro" id="IPR025202">
    <property type="entry name" value="PLD-like_dom"/>
</dbReference>
<dbReference type="STRING" id="58114.SAMN05216270_102436"/>
<dbReference type="PANTHER" id="PTHR43856:SF1">
    <property type="entry name" value="MITOCHONDRIAL CARDIOLIPIN HYDROLASE"/>
    <property type="match status" value="1"/>
</dbReference>
<dbReference type="PANTHER" id="PTHR43856">
    <property type="entry name" value="CARDIOLIPIN HYDROLASE"/>
    <property type="match status" value="1"/>
</dbReference>
<evidence type="ECO:0000256" key="5">
    <source>
        <dbReference type="ARBA" id="ARBA00022963"/>
    </source>
</evidence>
<feature type="domain" description="Phospholipase D-like" evidence="7">
    <location>
        <begin position="54"/>
        <end position="183"/>
    </location>
</feature>
<dbReference type="Gene3D" id="3.30.870.10">
    <property type="entry name" value="Endonuclease Chain A"/>
    <property type="match status" value="2"/>
</dbReference>
<evidence type="ECO:0000259" key="7">
    <source>
        <dbReference type="Pfam" id="PF13091"/>
    </source>
</evidence>
<evidence type="ECO:0000313" key="8">
    <source>
        <dbReference type="EMBL" id="SDD23024.1"/>
    </source>
</evidence>